<sequence length="105" mass="11965">MYPSMKPMRHLLLSLGTVNIRNTTIIRIWNVMDMPLLRVLMTSIENMGRKGIIQRMLRISEILSMLDALKARGRTVSMKFMRAIPSTEIMQDIMQTCSSAPSGSH</sequence>
<dbReference type="AlphaFoldDB" id="A0A8J3HU85"/>
<accession>A0A8J3HU85</accession>
<protein>
    <submittedName>
        <fullName evidence="1">Uncharacterized protein</fullName>
    </submittedName>
</protein>
<name>A0A8J3HU85_9CHLR</name>
<comment type="caution">
    <text evidence="1">The sequence shown here is derived from an EMBL/GenBank/DDBJ whole genome shotgun (WGS) entry which is preliminary data.</text>
</comment>
<organism evidence="1 2">
    <name type="scientific">Ktedonospora formicarum</name>
    <dbReference type="NCBI Taxonomy" id="2778364"/>
    <lineage>
        <taxon>Bacteria</taxon>
        <taxon>Bacillati</taxon>
        <taxon>Chloroflexota</taxon>
        <taxon>Ktedonobacteria</taxon>
        <taxon>Ktedonobacterales</taxon>
        <taxon>Ktedonobacteraceae</taxon>
        <taxon>Ktedonospora</taxon>
    </lineage>
</organism>
<evidence type="ECO:0000313" key="1">
    <source>
        <dbReference type="EMBL" id="GHO42076.1"/>
    </source>
</evidence>
<proteinExistence type="predicted"/>
<gene>
    <name evidence="1" type="ORF">KSX_02390</name>
</gene>
<keyword evidence="2" id="KW-1185">Reference proteome</keyword>
<reference evidence="1" key="1">
    <citation type="submission" date="2020-10" db="EMBL/GenBank/DDBJ databases">
        <title>Taxonomic study of unclassified bacteria belonging to the class Ktedonobacteria.</title>
        <authorList>
            <person name="Yabe S."/>
            <person name="Wang C.M."/>
            <person name="Zheng Y."/>
            <person name="Sakai Y."/>
            <person name="Cavaletti L."/>
            <person name="Monciardini P."/>
            <person name="Donadio S."/>
        </authorList>
    </citation>
    <scope>NUCLEOTIDE SEQUENCE</scope>
    <source>
        <strain evidence="1">SOSP1-1</strain>
    </source>
</reference>
<dbReference type="Proteomes" id="UP000612362">
    <property type="component" value="Unassembled WGS sequence"/>
</dbReference>
<evidence type="ECO:0000313" key="2">
    <source>
        <dbReference type="Proteomes" id="UP000612362"/>
    </source>
</evidence>
<dbReference type="EMBL" id="BNJF01000001">
    <property type="protein sequence ID" value="GHO42076.1"/>
    <property type="molecule type" value="Genomic_DNA"/>
</dbReference>